<evidence type="ECO:0000256" key="4">
    <source>
        <dbReference type="ARBA" id="ARBA00022679"/>
    </source>
</evidence>
<comment type="cofactor">
    <cofactor evidence="1 8 9">
        <name>pyridoxal 5'-phosphate</name>
        <dbReference type="ChEBI" id="CHEBI:597326"/>
    </cofactor>
</comment>
<evidence type="ECO:0000313" key="14">
    <source>
        <dbReference type="Proteomes" id="UP000242792"/>
    </source>
</evidence>
<evidence type="ECO:0000256" key="2">
    <source>
        <dbReference type="ARBA" id="ARBA00004746"/>
    </source>
</evidence>
<evidence type="ECO:0000256" key="8">
    <source>
        <dbReference type="HAMAP-Rule" id="MF_01693"/>
    </source>
</evidence>
<feature type="binding site" evidence="8">
    <location>
        <position position="362"/>
    </location>
    <ligand>
        <name>substrate</name>
    </ligand>
</feature>
<feature type="binding site" evidence="8">
    <location>
        <position position="209"/>
    </location>
    <ligand>
        <name>pyridoxal 5'-phosphate</name>
        <dbReference type="ChEBI" id="CHEBI:597326"/>
    </ligand>
</feature>
<name>A0A0W7Z0F7_9BURK</name>
<dbReference type="GO" id="GO:0009102">
    <property type="term" value="P:biotin biosynthetic process"/>
    <property type="evidence" value="ECO:0007669"/>
    <property type="project" value="UniProtKB-UniRule"/>
</dbReference>
<dbReference type="InterPro" id="IPR022834">
    <property type="entry name" value="AONS_Proteobacteria"/>
</dbReference>
<dbReference type="AlphaFoldDB" id="A0A0W7Z0F7"/>
<dbReference type="GO" id="GO:0030170">
    <property type="term" value="F:pyridoxal phosphate binding"/>
    <property type="evidence" value="ECO:0007669"/>
    <property type="project" value="UniProtKB-UniRule"/>
</dbReference>
<dbReference type="Proteomes" id="UP000242792">
    <property type="component" value="Chromosome"/>
</dbReference>
<keyword evidence="13" id="KW-1185">Reference proteome</keyword>
<dbReference type="InterPro" id="IPR004723">
    <property type="entry name" value="AONS_Archaea/Proteobacteria"/>
</dbReference>
<dbReference type="SUPFAM" id="SSF53383">
    <property type="entry name" value="PLP-dependent transferases"/>
    <property type="match status" value="1"/>
</dbReference>
<dbReference type="InterPro" id="IPR015424">
    <property type="entry name" value="PyrdxlP-dep_Trfase"/>
</dbReference>
<dbReference type="KEGG" id="cke:B5M06_10095"/>
<dbReference type="EC" id="2.3.1.47" evidence="8"/>
<keyword evidence="6 8" id="KW-0663">Pyridoxal phosphate</keyword>
<comment type="similarity">
    <text evidence="8">Belongs to the class-II pyridoxal-phosphate-dependent aminotransferase family. BioF subfamily.</text>
</comment>
<feature type="binding site" evidence="8">
    <location>
        <position position="181"/>
    </location>
    <ligand>
        <name>pyridoxal 5'-phosphate</name>
        <dbReference type="ChEBI" id="CHEBI:597326"/>
    </ligand>
</feature>
<accession>A0A1V3TJA4</accession>
<comment type="pathway">
    <text evidence="2 8">Cofactor biosynthesis; biotin biosynthesis.</text>
</comment>
<dbReference type="PANTHER" id="PTHR13693:SF100">
    <property type="entry name" value="8-AMINO-7-OXONONANOATE SYNTHASE"/>
    <property type="match status" value="1"/>
</dbReference>
<evidence type="ECO:0000256" key="5">
    <source>
        <dbReference type="ARBA" id="ARBA00022756"/>
    </source>
</evidence>
<dbReference type="InterPro" id="IPR004839">
    <property type="entry name" value="Aminotransferase_I/II_large"/>
</dbReference>
<evidence type="ECO:0000313" key="13">
    <source>
        <dbReference type="Proteomes" id="UP000053300"/>
    </source>
</evidence>
<dbReference type="NCBIfam" id="TIGR00858">
    <property type="entry name" value="bioF"/>
    <property type="match status" value="1"/>
</dbReference>
<evidence type="ECO:0000313" key="11">
    <source>
        <dbReference type="EMBL" id="AQZ98549.1"/>
    </source>
</evidence>
<organism evidence="12 13">
    <name type="scientific">Comamonas kerstersii</name>
    <dbReference type="NCBI Taxonomy" id="225992"/>
    <lineage>
        <taxon>Bacteria</taxon>
        <taxon>Pseudomonadati</taxon>
        <taxon>Pseudomonadota</taxon>
        <taxon>Betaproteobacteria</taxon>
        <taxon>Burkholderiales</taxon>
        <taxon>Comamonadaceae</taxon>
        <taxon>Comamonas</taxon>
    </lineage>
</organism>
<dbReference type="Proteomes" id="UP000053300">
    <property type="component" value="Unassembled WGS sequence"/>
</dbReference>
<feature type="binding site" evidence="8">
    <location>
        <position position="23"/>
    </location>
    <ligand>
        <name>substrate</name>
    </ligand>
</feature>
<evidence type="ECO:0000256" key="6">
    <source>
        <dbReference type="ARBA" id="ARBA00022898"/>
    </source>
</evidence>
<dbReference type="UniPathway" id="UPA00078"/>
<evidence type="ECO:0000256" key="7">
    <source>
        <dbReference type="ARBA" id="ARBA00047715"/>
    </source>
</evidence>
<feature type="binding site" evidence="8">
    <location>
        <position position="135"/>
    </location>
    <ligand>
        <name>substrate</name>
    </ligand>
</feature>
<evidence type="ECO:0000259" key="10">
    <source>
        <dbReference type="Pfam" id="PF00155"/>
    </source>
</evidence>
<dbReference type="PANTHER" id="PTHR13693">
    <property type="entry name" value="CLASS II AMINOTRANSFERASE/8-AMINO-7-OXONONANOATE SYNTHASE"/>
    <property type="match status" value="1"/>
</dbReference>
<proteinExistence type="inferred from homology"/>
<dbReference type="GO" id="GO:0008710">
    <property type="term" value="F:8-amino-7-oxononanoate synthase activity"/>
    <property type="evidence" value="ECO:0007669"/>
    <property type="project" value="UniProtKB-UniRule"/>
</dbReference>
<dbReference type="RefSeq" id="WP_054066543.1">
    <property type="nucleotide sequence ID" value="NZ_CAUCIF010000001.1"/>
</dbReference>
<dbReference type="HAMAP" id="MF_01693">
    <property type="entry name" value="BioF_aminotrans_2"/>
    <property type="match status" value="1"/>
</dbReference>
<evidence type="ECO:0000256" key="9">
    <source>
        <dbReference type="PIRSR" id="PIRSR604723-51"/>
    </source>
</evidence>
<dbReference type="Pfam" id="PF00155">
    <property type="entry name" value="Aminotran_1_2"/>
    <property type="match status" value="1"/>
</dbReference>
<gene>
    <name evidence="8" type="primary">bioF</name>
    <name evidence="12" type="ORF">AS359_08670</name>
    <name evidence="11" type="ORF">B5M06_10095</name>
</gene>
<keyword evidence="4 8" id="KW-0808">Transferase</keyword>
<protein>
    <recommendedName>
        <fullName evidence="8">8-amino-7-oxononanoate synthase</fullName>
        <shortName evidence="8">AONS</shortName>
        <ecNumber evidence="8">2.3.1.47</ecNumber>
    </recommendedName>
    <alternativeName>
        <fullName evidence="8">7-keto-8-amino-pelargonic acid synthase</fullName>
        <shortName evidence="8">7-KAP synthase</shortName>
        <shortName evidence="8">KAPA synthase</shortName>
    </alternativeName>
    <alternativeName>
        <fullName evidence="8">8-amino-7-ketopelargonate synthase</fullName>
    </alternativeName>
</protein>
<accession>A0A1V0BF34</accession>
<dbReference type="Gene3D" id="3.40.640.10">
    <property type="entry name" value="Type I PLP-dependent aspartate aminotransferase-like (Major domain)"/>
    <property type="match status" value="1"/>
</dbReference>
<dbReference type="InterPro" id="IPR050087">
    <property type="entry name" value="AON_synthase_class-II"/>
</dbReference>
<dbReference type="GeneID" id="83039671"/>
<dbReference type="EMBL" id="LPXH01000025">
    <property type="protein sequence ID" value="KUF40908.1"/>
    <property type="molecule type" value="Genomic_DNA"/>
</dbReference>
<dbReference type="OrthoDB" id="9807157at2"/>
<sequence length="398" mass="42439">MPDSWLQALPQQLQKLQDQHLQRHRREVVPAGGAHVKVNGQPMLQFCSNDYLGLSQHPALIEAARQGALEFGVGAGGSPMVNGHSTANAQLEEALASYVQLPRALYFYAGFATNVSVIPALVGADDAIFSDALNHASLIDGCRLSRASIHRYEHTDLADLECRLAASSHRRKLVISDAVFSMDGDVADIRALVALCERYDALLMLDDAHGFGICGPQGRGSLAAAGLTGANASPRVLYMGTLSKSAGVAGGFVAGSNTLIEWLLQRTRSYTFATAAPGMLARALQQSLSAMEEGDHLRSQLQARIAQLRAGLAPVLAITGWQLLPSNTPIQALVIGDNSKALQLMEALRERSIWVPAIRPPTVAAGTARLRIALSAAHTPQDIVQLVNALQEIAGRSR</sequence>
<keyword evidence="5 8" id="KW-0093">Biotin biosynthesis</keyword>
<comment type="catalytic activity">
    <reaction evidence="7 8">
        <text>6-carboxyhexanoyl-[ACP] + L-alanine + H(+) = (8S)-8-amino-7-oxononanoate + holo-[ACP] + CO2</text>
        <dbReference type="Rhea" id="RHEA:42288"/>
        <dbReference type="Rhea" id="RHEA-COMP:9685"/>
        <dbReference type="Rhea" id="RHEA-COMP:9955"/>
        <dbReference type="ChEBI" id="CHEBI:15378"/>
        <dbReference type="ChEBI" id="CHEBI:16526"/>
        <dbReference type="ChEBI" id="CHEBI:57972"/>
        <dbReference type="ChEBI" id="CHEBI:64479"/>
        <dbReference type="ChEBI" id="CHEBI:78846"/>
        <dbReference type="ChEBI" id="CHEBI:149468"/>
        <dbReference type="EC" id="2.3.1.47"/>
    </reaction>
</comment>
<evidence type="ECO:0000313" key="12">
    <source>
        <dbReference type="EMBL" id="KUF40908.1"/>
    </source>
</evidence>
<reference evidence="11 14" key="2">
    <citation type="submission" date="2017-03" db="EMBL/GenBank/DDBJ databases">
        <title>Rapid Whole Genome Sequencing of Comamonas kerstersii Causing Continuous ambulatory Peritoneal Dialysis-Associated Peritonitis.</title>
        <authorList>
            <person name="Zheng B."/>
        </authorList>
    </citation>
    <scope>NUCLEOTIDE SEQUENCE [LARGE SCALE GENOMIC DNA]</scope>
    <source>
        <strain evidence="11 14">8943</strain>
    </source>
</reference>
<dbReference type="Gene3D" id="3.90.1150.10">
    <property type="entry name" value="Aspartate Aminotransferase, domain 1"/>
    <property type="match status" value="1"/>
</dbReference>
<dbReference type="InterPro" id="IPR015421">
    <property type="entry name" value="PyrdxlP-dep_Trfase_major"/>
</dbReference>
<reference evidence="12 13" key="1">
    <citation type="submission" date="2015-12" db="EMBL/GenBank/DDBJ databases">
        <title>Complete genome sequence of a multi-drug resistant strain Acidovorax sp. 12322-1.</title>
        <authorList>
            <person name="Ming D."/>
            <person name="Wang M."/>
            <person name="Hu S."/>
            <person name="Zhou Y."/>
            <person name="Jiang T."/>
        </authorList>
    </citation>
    <scope>NUCLEOTIDE SEQUENCE [LARGE SCALE GENOMIC DNA]</scope>
    <source>
        <strain evidence="12 13">12322-1</strain>
    </source>
</reference>
<dbReference type="InterPro" id="IPR015422">
    <property type="entry name" value="PyrdxlP-dep_Trfase_small"/>
</dbReference>
<accession>A0A0W7Z0F7</accession>
<feature type="domain" description="Aminotransferase class I/classII large" evidence="10">
    <location>
        <begin position="43"/>
        <end position="390"/>
    </location>
</feature>
<dbReference type="EMBL" id="CP020121">
    <property type="protein sequence ID" value="AQZ98549.1"/>
    <property type="molecule type" value="Genomic_DNA"/>
</dbReference>
<comment type="subunit">
    <text evidence="3 8">Homodimer.</text>
</comment>
<evidence type="ECO:0000256" key="3">
    <source>
        <dbReference type="ARBA" id="ARBA00011738"/>
    </source>
</evidence>
<feature type="binding site" evidence="8">
    <location>
        <position position="241"/>
    </location>
    <ligand>
        <name>pyridoxal 5'-phosphate</name>
        <dbReference type="ChEBI" id="CHEBI:597326"/>
    </ligand>
</feature>
<feature type="modified residue" description="N6-(pyridoxal phosphate)lysine" evidence="8 9">
    <location>
        <position position="244"/>
    </location>
</feature>
<evidence type="ECO:0000256" key="1">
    <source>
        <dbReference type="ARBA" id="ARBA00001933"/>
    </source>
</evidence>
<feature type="binding site" evidence="8">
    <location>
        <begin position="110"/>
        <end position="111"/>
    </location>
    <ligand>
        <name>pyridoxal 5'-phosphate</name>
        <dbReference type="ChEBI" id="CHEBI:597326"/>
    </ligand>
</feature>
<dbReference type="CDD" id="cd06454">
    <property type="entry name" value="KBL_like"/>
    <property type="match status" value="1"/>
</dbReference>
<dbReference type="STRING" id="225992.B5M06_10095"/>
<comment type="function">
    <text evidence="8">Catalyzes the decarboxylative condensation of pimeloyl-[acyl-carrier protein] and L-alanine to produce 8-amino-7-oxononanoate (AON), [acyl-carrier protein], and carbon dioxide.</text>
</comment>